<dbReference type="EMBL" id="JBHTIO010000037">
    <property type="protein sequence ID" value="MFD0897631.1"/>
    <property type="molecule type" value="Genomic_DNA"/>
</dbReference>
<protein>
    <submittedName>
        <fullName evidence="1">Uncharacterized protein</fullName>
    </submittedName>
</protein>
<reference evidence="2" key="1">
    <citation type="journal article" date="2019" name="Int. J. Syst. Evol. Microbiol.">
        <title>The Global Catalogue of Microorganisms (GCM) 10K type strain sequencing project: providing services to taxonomists for standard genome sequencing and annotation.</title>
        <authorList>
            <consortium name="The Broad Institute Genomics Platform"/>
            <consortium name="The Broad Institute Genome Sequencing Center for Infectious Disease"/>
            <person name="Wu L."/>
            <person name="Ma J."/>
        </authorList>
    </citation>
    <scope>NUCLEOTIDE SEQUENCE [LARGE SCALE GENOMIC DNA]</scope>
    <source>
        <strain evidence="2">CCM 8925</strain>
    </source>
</reference>
<comment type="caution">
    <text evidence="1">The sequence shown here is derived from an EMBL/GenBank/DDBJ whole genome shotgun (WGS) entry which is preliminary data.</text>
</comment>
<name>A0ABW3EEW0_9LACO</name>
<evidence type="ECO:0000313" key="1">
    <source>
        <dbReference type="EMBL" id="MFD0897631.1"/>
    </source>
</evidence>
<proteinExistence type="predicted"/>
<sequence>MAIEQLWHVLFYTKKFTAEQVHTFVDDLKKEPNFGGLPIKKVSFDYTTKEMLYTTFIFSAPKAIEKPMQHEMAKYLYARVIHPGSLDTKQYYDVVNQSSQELGIEYFNYADGSLDIMLWGKQAE</sequence>
<gene>
    <name evidence="1" type="ORF">ACFQZ7_07740</name>
</gene>
<accession>A0ABW3EEW0</accession>
<evidence type="ECO:0000313" key="2">
    <source>
        <dbReference type="Proteomes" id="UP001597104"/>
    </source>
</evidence>
<keyword evidence="2" id="KW-1185">Reference proteome</keyword>
<dbReference type="RefSeq" id="WP_137637567.1">
    <property type="nucleotide sequence ID" value="NZ_BJDN01000010.1"/>
</dbReference>
<dbReference type="Proteomes" id="UP001597104">
    <property type="component" value="Unassembled WGS sequence"/>
</dbReference>
<organism evidence="1 2">
    <name type="scientific">Loigolactobacillus binensis</name>
    <dbReference type="NCBI Taxonomy" id="2559922"/>
    <lineage>
        <taxon>Bacteria</taxon>
        <taxon>Bacillati</taxon>
        <taxon>Bacillota</taxon>
        <taxon>Bacilli</taxon>
        <taxon>Lactobacillales</taxon>
        <taxon>Lactobacillaceae</taxon>
        <taxon>Loigolactobacillus</taxon>
    </lineage>
</organism>